<dbReference type="Gene3D" id="3.40.50.150">
    <property type="entry name" value="Vaccinia Virus protein VP39"/>
    <property type="match status" value="2"/>
</dbReference>
<comment type="pathway">
    <text evidence="2">Lipid metabolism.</text>
</comment>
<evidence type="ECO:0000259" key="10">
    <source>
        <dbReference type="Pfam" id="PF13649"/>
    </source>
</evidence>
<dbReference type="RefSeq" id="XP_024693792.1">
    <property type="nucleotide sequence ID" value="XM_024835080.1"/>
</dbReference>
<dbReference type="Proteomes" id="UP000234254">
    <property type="component" value="Unassembled WGS sequence"/>
</dbReference>
<name>A0A2I1D5Q5_ASPC2</name>
<keyword evidence="12" id="KW-1185">Reference proteome</keyword>
<dbReference type="EC" id="2.1.1.103" evidence="5"/>
<protein>
    <recommendedName>
        <fullName evidence="5">phosphoethanolamine N-methyltransferase</fullName>
        <ecNumber evidence="5">2.1.1.103</ecNumber>
    </recommendedName>
</protein>
<evidence type="ECO:0000256" key="7">
    <source>
        <dbReference type="ARBA" id="ARBA00047622"/>
    </source>
</evidence>
<dbReference type="GeneID" id="36542604"/>
<evidence type="ECO:0000259" key="9">
    <source>
        <dbReference type="Pfam" id="PF08241"/>
    </source>
</evidence>
<dbReference type="Pfam" id="PF13649">
    <property type="entry name" value="Methyltransf_25"/>
    <property type="match status" value="1"/>
</dbReference>
<comment type="pathway">
    <text evidence="1">Phospholipid metabolism; phosphatidylcholine biosynthesis.</text>
</comment>
<dbReference type="GO" id="GO:0000234">
    <property type="term" value="F:phosphoethanolamine N-methyltransferase activity"/>
    <property type="evidence" value="ECO:0007669"/>
    <property type="project" value="UniProtKB-EC"/>
</dbReference>
<proteinExistence type="predicted"/>
<evidence type="ECO:0000256" key="6">
    <source>
        <dbReference type="ARBA" id="ARBA00047619"/>
    </source>
</evidence>
<dbReference type="OrthoDB" id="540004at2759"/>
<dbReference type="SUPFAM" id="SSF53335">
    <property type="entry name" value="S-adenosyl-L-methionine-dependent methyltransferases"/>
    <property type="match status" value="2"/>
</dbReference>
<dbReference type="EMBL" id="MSFM01000005">
    <property type="protein sequence ID" value="PKY05198.1"/>
    <property type="molecule type" value="Genomic_DNA"/>
</dbReference>
<evidence type="ECO:0000256" key="2">
    <source>
        <dbReference type="ARBA" id="ARBA00005189"/>
    </source>
</evidence>
<dbReference type="CDD" id="cd02440">
    <property type="entry name" value="AdoMet_MTases"/>
    <property type="match status" value="1"/>
</dbReference>
<reference evidence="11" key="1">
    <citation type="submission" date="2016-12" db="EMBL/GenBank/DDBJ databases">
        <title>The genomes of Aspergillus section Nigri reveals drivers in fungal speciation.</title>
        <authorList>
            <consortium name="DOE Joint Genome Institute"/>
            <person name="Vesth T.C."/>
            <person name="Nybo J."/>
            <person name="Theobald S."/>
            <person name="Brandl J."/>
            <person name="Frisvad J.C."/>
            <person name="Nielsen K.F."/>
            <person name="Lyhne E.K."/>
            <person name="Kogle M.E."/>
            <person name="Kuo A."/>
            <person name="Riley R."/>
            <person name="Clum A."/>
            <person name="Nolan M."/>
            <person name="Lipzen A."/>
            <person name="Salamov A."/>
            <person name="Henrissat B."/>
            <person name="Wiebenga A."/>
            <person name="De vries R.P."/>
            <person name="Grigoriev I.V."/>
            <person name="Mortensen U.H."/>
            <person name="Andersen M.R."/>
            <person name="Baker S.E."/>
        </authorList>
    </citation>
    <scope>NUCLEOTIDE SEQUENCE</scope>
    <source>
        <strain evidence="11">IBT 28561</strain>
    </source>
</reference>
<dbReference type="PANTHER" id="PTHR44307:SF2">
    <property type="entry name" value="PHOSPHOETHANOLAMINE METHYLTRANSFERASE ISOFORM X1"/>
    <property type="match status" value="1"/>
</dbReference>
<dbReference type="AlphaFoldDB" id="A0A2I1D5Q5"/>
<dbReference type="PANTHER" id="PTHR44307">
    <property type="entry name" value="PHOSPHOETHANOLAMINE METHYLTRANSFERASE"/>
    <property type="match status" value="1"/>
</dbReference>
<evidence type="ECO:0000313" key="12">
    <source>
        <dbReference type="Proteomes" id="UP000234254"/>
    </source>
</evidence>
<accession>A0A2I1D5Q5</accession>
<comment type="caution">
    <text evidence="11">The sequence shown here is derived from an EMBL/GenBank/DDBJ whole genome shotgun (WGS) entry which is preliminary data.</text>
</comment>
<sequence>MTLTAEQTFNLVGKQYEDVYCNNPGLEEFINTSLAMLQPGSTVLDVGCGTGKPVADQLAQAGHEVYGIDVSQKMIDVAQNQVKGRFMKADMTTFEPETKFDAIYTVYSLFQLTNNEIRKMMFQFSEWLQAGGLLVFGIVPSTSLVKDPRDYDASGKVARHYETEFMQQGVIYTLYTKEKWLELIRSAGFEIRLEKSCTLQVDSPNEKYDQYLVIAEKRVTHALTGPFPLPDSYRGPHPLCEAAWAPFAQRLVRDEFEAVMEILQDNHRVLDIGKLPMEIAQRGAKAFSIEPNPDRNAMQLQRSANGTIEIRNGSAENLPFVSGFVDAAVAMWVLHYVDDLEKSLHEMARVVDRSNPNARIVVVQGAPDNELVSLLNSICAPLSAENTRIDHQGYLLQRAAEVFTSRGFADITISRVDAFCAFPEEDVEERCRRAAEVLVGFWFLEDANYELMKEALLPHLRLHFRDRPHAIGDEAAILVARPLQN</sequence>
<evidence type="ECO:0000313" key="11">
    <source>
        <dbReference type="EMBL" id="PKY05198.1"/>
    </source>
</evidence>
<dbReference type="InterPro" id="IPR013216">
    <property type="entry name" value="Methyltransf_11"/>
</dbReference>
<comment type="catalytic activity">
    <reaction evidence="7">
        <text>phosphoethanolamine + S-adenosyl-L-methionine = N-methylethanolamine phosphate + S-adenosyl-L-homocysteine + H(+)</text>
        <dbReference type="Rhea" id="RHEA:20365"/>
        <dbReference type="ChEBI" id="CHEBI:15378"/>
        <dbReference type="ChEBI" id="CHEBI:57781"/>
        <dbReference type="ChEBI" id="CHEBI:57856"/>
        <dbReference type="ChEBI" id="CHEBI:58190"/>
        <dbReference type="ChEBI" id="CHEBI:59789"/>
        <dbReference type="EC" id="2.1.1.103"/>
    </reaction>
    <physiologicalReaction direction="left-to-right" evidence="7">
        <dbReference type="Rhea" id="RHEA:20366"/>
    </physiologicalReaction>
</comment>
<comment type="catalytic activity">
    <reaction evidence="6">
        <text>N,N-dimethylethanolamine phosphate + S-adenosyl-L-methionine = phosphocholine + S-adenosyl-L-homocysteine + H(+)</text>
        <dbReference type="Rhea" id="RHEA:25325"/>
        <dbReference type="ChEBI" id="CHEBI:15378"/>
        <dbReference type="ChEBI" id="CHEBI:57856"/>
        <dbReference type="ChEBI" id="CHEBI:58641"/>
        <dbReference type="ChEBI" id="CHEBI:59789"/>
        <dbReference type="ChEBI" id="CHEBI:295975"/>
        <dbReference type="EC" id="2.1.1.103"/>
    </reaction>
    <physiologicalReaction direction="left-to-right" evidence="6">
        <dbReference type="Rhea" id="RHEA:25326"/>
    </physiologicalReaction>
</comment>
<feature type="domain" description="Methyltransferase" evidence="10">
    <location>
        <begin position="43"/>
        <end position="132"/>
    </location>
</feature>
<dbReference type="GO" id="GO:0032259">
    <property type="term" value="P:methylation"/>
    <property type="evidence" value="ECO:0007669"/>
    <property type="project" value="UniProtKB-KW"/>
</dbReference>
<feature type="domain" description="Methyltransferase type 11" evidence="9">
    <location>
        <begin position="274"/>
        <end position="351"/>
    </location>
</feature>
<keyword evidence="4" id="KW-0808">Transferase</keyword>
<dbReference type="VEuPathDB" id="FungiDB:P168DRAFT_268246"/>
<dbReference type="Pfam" id="PF08241">
    <property type="entry name" value="Methyltransf_11"/>
    <property type="match status" value="1"/>
</dbReference>
<dbReference type="InterPro" id="IPR041698">
    <property type="entry name" value="Methyltransf_25"/>
</dbReference>
<dbReference type="InterPro" id="IPR029063">
    <property type="entry name" value="SAM-dependent_MTases_sf"/>
</dbReference>
<evidence type="ECO:0000256" key="3">
    <source>
        <dbReference type="ARBA" id="ARBA00022603"/>
    </source>
</evidence>
<organism evidence="11 12">
    <name type="scientific">Aspergillus campestris (strain IBT 28561)</name>
    <dbReference type="NCBI Taxonomy" id="1392248"/>
    <lineage>
        <taxon>Eukaryota</taxon>
        <taxon>Fungi</taxon>
        <taxon>Dikarya</taxon>
        <taxon>Ascomycota</taxon>
        <taxon>Pezizomycotina</taxon>
        <taxon>Eurotiomycetes</taxon>
        <taxon>Eurotiomycetidae</taxon>
        <taxon>Eurotiales</taxon>
        <taxon>Aspergillaceae</taxon>
        <taxon>Aspergillus</taxon>
        <taxon>Aspergillus subgen. Circumdati</taxon>
    </lineage>
</organism>
<evidence type="ECO:0000256" key="5">
    <source>
        <dbReference type="ARBA" id="ARBA00035674"/>
    </source>
</evidence>
<evidence type="ECO:0000256" key="8">
    <source>
        <dbReference type="ARBA" id="ARBA00047841"/>
    </source>
</evidence>
<keyword evidence="3 11" id="KW-0489">Methyltransferase</keyword>
<evidence type="ECO:0000256" key="1">
    <source>
        <dbReference type="ARBA" id="ARBA00004969"/>
    </source>
</evidence>
<evidence type="ECO:0000256" key="4">
    <source>
        <dbReference type="ARBA" id="ARBA00022679"/>
    </source>
</evidence>
<gene>
    <name evidence="11" type="ORF">P168DRAFT_268246</name>
</gene>
<comment type="catalytic activity">
    <reaction evidence="8">
        <text>N-methylethanolamine phosphate + S-adenosyl-L-methionine = N,N-dimethylethanolamine phosphate + S-adenosyl-L-homocysteine + H(+)</text>
        <dbReference type="Rhea" id="RHEA:25321"/>
        <dbReference type="ChEBI" id="CHEBI:15378"/>
        <dbReference type="ChEBI" id="CHEBI:57781"/>
        <dbReference type="ChEBI" id="CHEBI:57856"/>
        <dbReference type="ChEBI" id="CHEBI:58641"/>
        <dbReference type="ChEBI" id="CHEBI:59789"/>
        <dbReference type="EC" id="2.1.1.103"/>
    </reaction>
    <physiologicalReaction direction="left-to-right" evidence="8">
        <dbReference type="Rhea" id="RHEA:25322"/>
    </physiologicalReaction>
</comment>